<accession>A0A0A2DK60</accession>
<keyword evidence="2" id="KW-1185">Reference proteome</keyword>
<dbReference type="Proteomes" id="UP000030145">
    <property type="component" value="Unassembled WGS sequence"/>
</dbReference>
<dbReference type="AlphaFoldDB" id="A0A0A2DK60"/>
<proteinExistence type="predicted"/>
<organism evidence="1 2">
    <name type="scientific">Corynebacterium auriscanis</name>
    <dbReference type="NCBI Taxonomy" id="99807"/>
    <lineage>
        <taxon>Bacteria</taxon>
        <taxon>Bacillati</taxon>
        <taxon>Actinomycetota</taxon>
        <taxon>Actinomycetes</taxon>
        <taxon>Mycobacteriales</taxon>
        <taxon>Corynebacteriaceae</taxon>
        <taxon>Corynebacterium</taxon>
    </lineage>
</organism>
<comment type="caution">
    <text evidence="1">The sequence shown here is derived from an EMBL/GenBank/DDBJ whole genome shotgun (WGS) entry which is preliminary data.</text>
</comment>
<sequence length="97" mass="10859">MEPIQRQLKRWGTARLCEEAARLIRDKGDGSVWEPFMQELIVRALGKPATVKRPASVHGGNLAELENKIVIQQLQLKGAVQLNEYLLTQVRAAKGVK</sequence>
<name>A0A0A2DK60_9CORY</name>
<reference evidence="1 2" key="1">
    <citation type="submission" date="2014-10" db="EMBL/GenBank/DDBJ databases">
        <title>Whole Genome sequence of Corynebacterium auriscanis strain CIP 106629.</title>
        <authorList>
            <person name="Hassan S.S."/>
            <person name="Jamal S.B."/>
            <person name="Tiwari S."/>
            <person name="Oliveira L.D.C."/>
            <person name="Souza F."/>
            <person name="Mariano D.C."/>
            <person name="Almeida S."/>
            <person name="Dorella F."/>
            <person name="Pereira F."/>
            <person name="Carvalho A."/>
            <person name="Leal C.A."/>
            <person name="Soares S.D.C."/>
            <person name="Figueiredo H.C."/>
            <person name="Silva A."/>
            <person name="Azevedo V.A."/>
        </authorList>
    </citation>
    <scope>NUCLEOTIDE SEQUENCE [LARGE SCALE GENOMIC DNA]</scope>
    <source>
        <strain evidence="1 2">CIP 106629</strain>
    </source>
</reference>
<dbReference type="EMBL" id="JRVJ01000021">
    <property type="protein sequence ID" value="KGM18162.1"/>
    <property type="molecule type" value="Genomic_DNA"/>
</dbReference>
<protein>
    <submittedName>
        <fullName evidence="1">Uncharacterized protein</fullName>
    </submittedName>
</protein>
<dbReference type="GeneID" id="300553321"/>
<evidence type="ECO:0000313" key="1">
    <source>
        <dbReference type="EMBL" id="KGM18162.1"/>
    </source>
</evidence>
<dbReference type="RefSeq" id="WP_035115769.1">
    <property type="nucleotide sequence ID" value="NZ_CP047046.1"/>
</dbReference>
<gene>
    <name evidence="1" type="ORF">MA47_09790</name>
</gene>
<evidence type="ECO:0000313" key="2">
    <source>
        <dbReference type="Proteomes" id="UP000030145"/>
    </source>
</evidence>